<evidence type="ECO:0000259" key="5">
    <source>
        <dbReference type="Pfam" id="PF03717"/>
    </source>
</evidence>
<keyword evidence="2 3" id="KW-0472">Membrane</keyword>
<dbReference type="EMBL" id="MGJP01000034">
    <property type="protein sequence ID" value="OGN09504.1"/>
    <property type="molecule type" value="Genomic_DNA"/>
</dbReference>
<keyword evidence="3" id="KW-1133">Transmembrane helix</keyword>
<comment type="caution">
    <text evidence="6">The sequence shown here is derived from an EMBL/GenBank/DDBJ whole genome shotgun (WGS) entry which is preliminary data.</text>
</comment>
<dbReference type="GO" id="GO:0071555">
    <property type="term" value="P:cell wall organization"/>
    <property type="evidence" value="ECO:0007669"/>
    <property type="project" value="TreeGrafter"/>
</dbReference>
<evidence type="ECO:0000259" key="4">
    <source>
        <dbReference type="Pfam" id="PF00905"/>
    </source>
</evidence>
<feature type="non-terminal residue" evidence="6">
    <location>
        <position position="559"/>
    </location>
</feature>
<reference evidence="6 7" key="1">
    <citation type="journal article" date="2016" name="Nat. Commun.">
        <title>Thousands of microbial genomes shed light on interconnected biogeochemical processes in an aquifer system.</title>
        <authorList>
            <person name="Anantharaman K."/>
            <person name="Brown C.T."/>
            <person name="Hug L.A."/>
            <person name="Sharon I."/>
            <person name="Castelle C.J."/>
            <person name="Probst A.J."/>
            <person name="Thomas B.C."/>
            <person name="Singh A."/>
            <person name="Wilkins M.J."/>
            <person name="Karaoz U."/>
            <person name="Brodie E.L."/>
            <person name="Williams K.H."/>
            <person name="Hubbard S.S."/>
            <person name="Banfield J.F."/>
        </authorList>
    </citation>
    <scope>NUCLEOTIDE SEQUENCE [LARGE SCALE GENOMIC DNA]</scope>
</reference>
<evidence type="ECO:0000313" key="6">
    <source>
        <dbReference type="EMBL" id="OGN09504.1"/>
    </source>
</evidence>
<gene>
    <name evidence="6" type="ORF">A3J46_00475</name>
</gene>
<dbReference type="SUPFAM" id="SSF56601">
    <property type="entry name" value="beta-lactamase/transpeptidase-like"/>
    <property type="match status" value="1"/>
</dbReference>
<dbReference type="Pfam" id="PF03717">
    <property type="entry name" value="PBP_dimer"/>
    <property type="match status" value="1"/>
</dbReference>
<feature type="domain" description="Penicillin-binding protein transpeptidase" evidence="4">
    <location>
        <begin position="287"/>
        <end position="553"/>
    </location>
</feature>
<comment type="subcellular location">
    <subcellularLocation>
        <location evidence="1">Membrane</location>
    </subcellularLocation>
</comment>
<dbReference type="Proteomes" id="UP000177167">
    <property type="component" value="Unassembled WGS sequence"/>
</dbReference>
<accession>A0A1F8F8L9</accession>
<evidence type="ECO:0000256" key="2">
    <source>
        <dbReference type="ARBA" id="ARBA00023136"/>
    </source>
</evidence>
<dbReference type="InterPro" id="IPR050515">
    <property type="entry name" value="Beta-lactam/transpept"/>
</dbReference>
<dbReference type="GO" id="GO:0008658">
    <property type="term" value="F:penicillin binding"/>
    <property type="evidence" value="ECO:0007669"/>
    <property type="project" value="InterPro"/>
</dbReference>
<dbReference type="PANTHER" id="PTHR30627">
    <property type="entry name" value="PEPTIDOGLYCAN D,D-TRANSPEPTIDASE"/>
    <property type="match status" value="1"/>
</dbReference>
<dbReference type="InterPro" id="IPR012338">
    <property type="entry name" value="Beta-lactam/transpept-like"/>
</dbReference>
<name>A0A1F8F8L9_9BACT</name>
<feature type="transmembrane region" description="Helical" evidence="3">
    <location>
        <begin position="40"/>
        <end position="60"/>
    </location>
</feature>
<dbReference type="InterPro" id="IPR036138">
    <property type="entry name" value="PBP_dimer_sf"/>
</dbReference>
<dbReference type="InterPro" id="IPR005311">
    <property type="entry name" value="PBP_dimer"/>
</dbReference>
<dbReference type="Gene3D" id="3.30.1390.30">
    <property type="entry name" value="Penicillin-binding protein 2a, domain 3"/>
    <property type="match status" value="1"/>
</dbReference>
<evidence type="ECO:0000313" key="7">
    <source>
        <dbReference type="Proteomes" id="UP000177167"/>
    </source>
</evidence>
<dbReference type="Gene3D" id="3.90.1310.10">
    <property type="entry name" value="Penicillin-binding protein 2a (Domain 2)"/>
    <property type="match status" value="1"/>
</dbReference>
<dbReference type="Pfam" id="PF00905">
    <property type="entry name" value="Transpeptidase"/>
    <property type="match status" value="1"/>
</dbReference>
<evidence type="ECO:0008006" key="8">
    <source>
        <dbReference type="Google" id="ProtNLM"/>
    </source>
</evidence>
<dbReference type="Gene3D" id="3.40.710.10">
    <property type="entry name" value="DD-peptidase/beta-lactamase superfamily"/>
    <property type="match status" value="1"/>
</dbReference>
<organism evidence="6 7">
    <name type="scientific">Candidatus Yanofskybacteria bacterium RIFCSPHIGHO2_02_FULL_41_11</name>
    <dbReference type="NCBI Taxonomy" id="1802675"/>
    <lineage>
        <taxon>Bacteria</taxon>
        <taxon>Candidatus Yanofskyibacteriota</taxon>
    </lineage>
</organism>
<dbReference type="SUPFAM" id="SSF56519">
    <property type="entry name" value="Penicillin binding protein dimerisation domain"/>
    <property type="match status" value="1"/>
</dbReference>
<evidence type="ECO:0000256" key="1">
    <source>
        <dbReference type="ARBA" id="ARBA00004370"/>
    </source>
</evidence>
<dbReference type="InterPro" id="IPR001460">
    <property type="entry name" value="PCN-bd_Tpept"/>
</dbReference>
<sequence length="559" mass="63120">MLKKEYKISVNQEDWVTPEETLLDSSSEYSDIEKPIASAVFNYIFIGIMIFAGIIFSMTVKLSVIDHEQFAALSIQNSTANFFVPPPRGLIFDRNDVALIKNTPSFDLLVVSREIKEKDSETEQNISKISQILGAQEVDLKKSIFEQMENNSIFFIAKDISKDQLLAMNFLSPKGFYIIPTMKRGYIDGHQFSQIIGYIGKVNKEDLRDAYYKHTDIVGKLGLEAQYENYLRGEHGKIYFSREDMRGENVDPVSGRNLTTSIEFNLQKKLYSELFEILRSAGLDKAAAVIQNPKTGEVLALASFPSFDNNIFNEGLSEKEFDKLFKNTSRPLFNRVSSGLYNPGSTIKPFFGMAILEEKIFNPTDNIRDCVSLVLPNPYDPDSPAVFNNWREDFGLFNLKRAIANSCNVYFYIGGGGYKNIKGLGVDNIFKYLHLSLADNKLGLDIPGEEAGFIPTQNWKMREKGEAWYQGDTYNISIGQGDLLVTPLWINSYVSAVANGGTIYKPYIVQKVTDQNKNIIAEFGSQELTKLPFEKENIEIVKNAMEETILSGTAQIFKD</sequence>
<evidence type="ECO:0000256" key="3">
    <source>
        <dbReference type="SAM" id="Phobius"/>
    </source>
</evidence>
<dbReference type="AlphaFoldDB" id="A0A1F8F8L9"/>
<keyword evidence="3" id="KW-0812">Transmembrane</keyword>
<feature type="domain" description="Penicillin-binding protein dimerisation" evidence="5">
    <location>
        <begin position="84"/>
        <end position="242"/>
    </location>
</feature>
<dbReference type="GO" id="GO:0005886">
    <property type="term" value="C:plasma membrane"/>
    <property type="evidence" value="ECO:0007669"/>
    <property type="project" value="TreeGrafter"/>
</dbReference>
<proteinExistence type="predicted"/>
<protein>
    <recommendedName>
        <fullName evidence="8">Penicillin-binding protein 2</fullName>
    </recommendedName>
</protein>